<comment type="caution">
    <text evidence="2">The sequence shown here is derived from an EMBL/GenBank/DDBJ whole genome shotgun (WGS) entry which is preliminary data.</text>
</comment>
<keyword evidence="1" id="KW-1133">Transmembrane helix</keyword>
<dbReference type="AlphaFoldDB" id="A0A9D0ZB64"/>
<evidence type="ECO:0000313" key="2">
    <source>
        <dbReference type="EMBL" id="HIQ71971.1"/>
    </source>
</evidence>
<dbReference type="EMBL" id="DVFJ01000026">
    <property type="protein sequence ID" value="HIQ71971.1"/>
    <property type="molecule type" value="Genomic_DNA"/>
</dbReference>
<reference evidence="2" key="2">
    <citation type="journal article" date="2021" name="PeerJ">
        <title>Extensive microbial diversity within the chicken gut microbiome revealed by metagenomics and culture.</title>
        <authorList>
            <person name="Gilroy R."/>
            <person name="Ravi A."/>
            <person name="Getino M."/>
            <person name="Pursley I."/>
            <person name="Horton D.L."/>
            <person name="Alikhan N.F."/>
            <person name="Baker D."/>
            <person name="Gharbi K."/>
            <person name="Hall N."/>
            <person name="Watson M."/>
            <person name="Adriaenssens E.M."/>
            <person name="Foster-Nyarko E."/>
            <person name="Jarju S."/>
            <person name="Secka A."/>
            <person name="Antonio M."/>
            <person name="Oren A."/>
            <person name="Chaudhuri R.R."/>
            <person name="La Ragione R."/>
            <person name="Hildebrand F."/>
            <person name="Pallen M.J."/>
        </authorList>
    </citation>
    <scope>NUCLEOTIDE SEQUENCE</scope>
    <source>
        <strain evidence="2">ChiSxjej2B14-6234</strain>
    </source>
</reference>
<organism evidence="2 3">
    <name type="scientific">Candidatus Onthenecus intestinigallinarum</name>
    <dbReference type="NCBI Taxonomy" id="2840875"/>
    <lineage>
        <taxon>Bacteria</taxon>
        <taxon>Bacillati</taxon>
        <taxon>Bacillota</taxon>
        <taxon>Clostridia</taxon>
        <taxon>Eubacteriales</taxon>
        <taxon>Candidatus Onthenecus</taxon>
    </lineage>
</organism>
<dbReference type="Proteomes" id="UP000886887">
    <property type="component" value="Unassembled WGS sequence"/>
</dbReference>
<keyword evidence="1" id="KW-0812">Transmembrane</keyword>
<keyword evidence="1" id="KW-0472">Membrane</keyword>
<feature type="transmembrane region" description="Helical" evidence="1">
    <location>
        <begin position="42"/>
        <end position="69"/>
    </location>
</feature>
<evidence type="ECO:0000313" key="3">
    <source>
        <dbReference type="Proteomes" id="UP000886887"/>
    </source>
</evidence>
<gene>
    <name evidence="2" type="ORF">IAB73_07185</name>
</gene>
<sequence>MIFQRKYERAIRFLRERRGNSPAALTDETLGDQIEKGDVPALILSALLVIVPVCLVLLGGASLLAYFFLVR</sequence>
<proteinExistence type="predicted"/>
<accession>A0A9D0ZB64</accession>
<evidence type="ECO:0000256" key="1">
    <source>
        <dbReference type="SAM" id="Phobius"/>
    </source>
</evidence>
<name>A0A9D0ZB64_9FIRM</name>
<reference evidence="2" key="1">
    <citation type="submission" date="2020-10" db="EMBL/GenBank/DDBJ databases">
        <authorList>
            <person name="Gilroy R."/>
        </authorList>
    </citation>
    <scope>NUCLEOTIDE SEQUENCE</scope>
    <source>
        <strain evidence="2">ChiSxjej2B14-6234</strain>
    </source>
</reference>
<protein>
    <submittedName>
        <fullName evidence="2">Uncharacterized protein</fullName>
    </submittedName>
</protein>